<proteinExistence type="predicted"/>
<evidence type="ECO:0000313" key="1">
    <source>
        <dbReference type="EMBL" id="APG28007.1"/>
    </source>
</evidence>
<reference evidence="1 2" key="1">
    <citation type="journal article" date="2017" name="Genome Announc.">
        <title>Complete Genome Sequences of Two Acetylene-Fermenting Pelobacter acetylenicus Strains.</title>
        <authorList>
            <person name="Sutton J.M."/>
            <person name="Baesman S.M."/>
            <person name="Fierst J.L."/>
            <person name="Poret-Peterson A.T."/>
            <person name="Oremland R.S."/>
            <person name="Dunlap D.S."/>
            <person name="Akob D.M."/>
        </authorList>
    </citation>
    <scope>NUCLEOTIDE SEQUENCE [LARGE SCALE GENOMIC DNA]</scope>
    <source>
        <strain evidence="1 2">SFB93</strain>
    </source>
</reference>
<keyword evidence="2" id="KW-1185">Reference proteome</keyword>
<organism evidence="1 2">
    <name type="scientific">Syntrophotalea acetylenivorans</name>
    <dbReference type="NCBI Taxonomy" id="1842532"/>
    <lineage>
        <taxon>Bacteria</taxon>
        <taxon>Pseudomonadati</taxon>
        <taxon>Thermodesulfobacteriota</taxon>
        <taxon>Desulfuromonadia</taxon>
        <taxon>Desulfuromonadales</taxon>
        <taxon>Syntrophotaleaceae</taxon>
        <taxon>Syntrophotalea</taxon>
    </lineage>
</organism>
<accession>A0A1L3GQ02</accession>
<dbReference type="Proteomes" id="UP000182517">
    <property type="component" value="Chromosome"/>
</dbReference>
<dbReference type="PROSITE" id="PS51257">
    <property type="entry name" value="PROKAR_LIPOPROTEIN"/>
    <property type="match status" value="1"/>
</dbReference>
<dbReference type="EMBL" id="CP015519">
    <property type="protein sequence ID" value="APG28007.1"/>
    <property type="molecule type" value="Genomic_DNA"/>
</dbReference>
<name>A0A1L3GQ02_9BACT</name>
<sequence length="121" mass="13254">MKRTIAHLIILLLGMLLLTVGCQSTRPTTRQLLQEDYMHMTDAELLIYYQQLVEGVEEPRSGGGGFGFGLGVGIGVGSSSSVGLGASKGPEREYTTEALQQRRDQVRLELARRGLEPTTLY</sequence>
<dbReference type="KEGG" id="pef:A7E78_09250"/>
<evidence type="ECO:0000313" key="2">
    <source>
        <dbReference type="Proteomes" id="UP000182517"/>
    </source>
</evidence>
<dbReference type="AlphaFoldDB" id="A0A1L3GQ02"/>
<dbReference type="OrthoDB" id="5387766at2"/>
<dbReference type="RefSeq" id="WP_072283968.1">
    <property type="nucleotide sequence ID" value="NZ_CP015519.1"/>
</dbReference>
<gene>
    <name evidence="1" type="ORF">A7E78_09250</name>
</gene>
<protein>
    <submittedName>
        <fullName evidence="1">Uncharacterized protein</fullName>
    </submittedName>
</protein>